<dbReference type="SUPFAM" id="SSF55797">
    <property type="entry name" value="PR-1-like"/>
    <property type="match status" value="1"/>
</dbReference>
<protein>
    <recommendedName>
        <fullName evidence="4">SCP domain-containing protein</fullName>
    </recommendedName>
</protein>
<dbReference type="AlphaFoldDB" id="A0A9D4Q913"/>
<accession>A0A9D4Q913</accession>
<organism evidence="2 3">
    <name type="scientific">Rhipicephalus sanguineus</name>
    <name type="common">Brown dog tick</name>
    <name type="synonym">Ixodes sanguineus</name>
    <dbReference type="NCBI Taxonomy" id="34632"/>
    <lineage>
        <taxon>Eukaryota</taxon>
        <taxon>Metazoa</taxon>
        <taxon>Ecdysozoa</taxon>
        <taxon>Arthropoda</taxon>
        <taxon>Chelicerata</taxon>
        <taxon>Arachnida</taxon>
        <taxon>Acari</taxon>
        <taxon>Parasitiformes</taxon>
        <taxon>Ixodida</taxon>
        <taxon>Ixodoidea</taxon>
        <taxon>Ixodidae</taxon>
        <taxon>Rhipicephalinae</taxon>
        <taxon>Rhipicephalus</taxon>
        <taxon>Rhipicephalus</taxon>
    </lineage>
</organism>
<reference evidence="2" key="2">
    <citation type="submission" date="2021-09" db="EMBL/GenBank/DDBJ databases">
        <authorList>
            <person name="Jia N."/>
            <person name="Wang J."/>
            <person name="Shi W."/>
            <person name="Du L."/>
            <person name="Sun Y."/>
            <person name="Zhan W."/>
            <person name="Jiang J."/>
            <person name="Wang Q."/>
            <person name="Zhang B."/>
            <person name="Ji P."/>
            <person name="Sakyi L.B."/>
            <person name="Cui X."/>
            <person name="Yuan T."/>
            <person name="Jiang B."/>
            <person name="Yang W."/>
            <person name="Lam T.T.-Y."/>
            <person name="Chang Q."/>
            <person name="Ding S."/>
            <person name="Wang X."/>
            <person name="Zhu J."/>
            <person name="Ruan X."/>
            <person name="Zhao L."/>
            <person name="Wei J."/>
            <person name="Que T."/>
            <person name="Du C."/>
            <person name="Cheng J."/>
            <person name="Dai P."/>
            <person name="Han X."/>
            <person name="Huang E."/>
            <person name="Gao Y."/>
            <person name="Liu J."/>
            <person name="Shao H."/>
            <person name="Ye R."/>
            <person name="Li L."/>
            <person name="Wei W."/>
            <person name="Wang X."/>
            <person name="Wang C."/>
            <person name="Huo Q."/>
            <person name="Li W."/>
            <person name="Guo W."/>
            <person name="Chen H."/>
            <person name="Chen S."/>
            <person name="Zhou L."/>
            <person name="Zhou L."/>
            <person name="Ni X."/>
            <person name="Tian J."/>
            <person name="Zhou Y."/>
            <person name="Sheng Y."/>
            <person name="Liu T."/>
            <person name="Pan Y."/>
            <person name="Xia L."/>
            <person name="Li J."/>
            <person name="Zhao F."/>
            <person name="Cao W."/>
        </authorList>
    </citation>
    <scope>NUCLEOTIDE SEQUENCE</scope>
    <source>
        <strain evidence="2">Rsan-2018</strain>
        <tissue evidence="2">Larvae</tissue>
    </source>
</reference>
<dbReference type="Proteomes" id="UP000821837">
    <property type="component" value="Unassembled WGS sequence"/>
</dbReference>
<proteinExistence type="predicted"/>
<dbReference type="EMBL" id="JABSTV010001248">
    <property type="protein sequence ID" value="KAH7969548.1"/>
    <property type="molecule type" value="Genomic_DNA"/>
</dbReference>
<evidence type="ECO:0000256" key="1">
    <source>
        <dbReference type="SAM" id="SignalP"/>
    </source>
</evidence>
<reference evidence="2" key="1">
    <citation type="journal article" date="2020" name="Cell">
        <title>Large-Scale Comparative Analyses of Tick Genomes Elucidate Their Genetic Diversity and Vector Capacities.</title>
        <authorList>
            <consortium name="Tick Genome and Microbiome Consortium (TIGMIC)"/>
            <person name="Jia N."/>
            <person name="Wang J."/>
            <person name="Shi W."/>
            <person name="Du L."/>
            <person name="Sun Y."/>
            <person name="Zhan W."/>
            <person name="Jiang J.F."/>
            <person name="Wang Q."/>
            <person name="Zhang B."/>
            <person name="Ji P."/>
            <person name="Bell-Sakyi L."/>
            <person name="Cui X.M."/>
            <person name="Yuan T.T."/>
            <person name="Jiang B.G."/>
            <person name="Yang W.F."/>
            <person name="Lam T.T."/>
            <person name="Chang Q.C."/>
            <person name="Ding S.J."/>
            <person name="Wang X.J."/>
            <person name="Zhu J.G."/>
            <person name="Ruan X.D."/>
            <person name="Zhao L."/>
            <person name="Wei J.T."/>
            <person name="Ye R.Z."/>
            <person name="Que T.C."/>
            <person name="Du C.H."/>
            <person name="Zhou Y.H."/>
            <person name="Cheng J.X."/>
            <person name="Dai P.F."/>
            <person name="Guo W.B."/>
            <person name="Han X.H."/>
            <person name="Huang E.J."/>
            <person name="Li L.F."/>
            <person name="Wei W."/>
            <person name="Gao Y.C."/>
            <person name="Liu J.Z."/>
            <person name="Shao H.Z."/>
            <person name="Wang X."/>
            <person name="Wang C.C."/>
            <person name="Yang T.C."/>
            <person name="Huo Q.B."/>
            <person name="Li W."/>
            <person name="Chen H.Y."/>
            <person name="Chen S.E."/>
            <person name="Zhou L.G."/>
            <person name="Ni X.B."/>
            <person name="Tian J.H."/>
            <person name="Sheng Y."/>
            <person name="Liu T."/>
            <person name="Pan Y.S."/>
            <person name="Xia L.Y."/>
            <person name="Li J."/>
            <person name="Zhao F."/>
            <person name="Cao W.C."/>
        </authorList>
    </citation>
    <scope>NUCLEOTIDE SEQUENCE</scope>
    <source>
        <strain evidence="2">Rsan-2018</strain>
    </source>
</reference>
<name>A0A9D4Q913_RHISA</name>
<gene>
    <name evidence="2" type="ORF">HPB52_019334</name>
</gene>
<evidence type="ECO:0000313" key="3">
    <source>
        <dbReference type="Proteomes" id="UP000821837"/>
    </source>
</evidence>
<feature type="chain" id="PRO_5039021584" description="SCP domain-containing protein" evidence="1">
    <location>
        <begin position="21"/>
        <end position="97"/>
    </location>
</feature>
<evidence type="ECO:0000313" key="2">
    <source>
        <dbReference type="EMBL" id="KAH7969548.1"/>
    </source>
</evidence>
<dbReference type="Gene3D" id="3.40.33.10">
    <property type="entry name" value="CAP"/>
    <property type="match status" value="1"/>
</dbReference>
<dbReference type="InterPro" id="IPR035940">
    <property type="entry name" value="CAP_sf"/>
</dbReference>
<feature type="signal peptide" evidence="1">
    <location>
        <begin position="1"/>
        <end position="20"/>
    </location>
</feature>
<keyword evidence="1" id="KW-0732">Signal</keyword>
<dbReference type="VEuPathDB" id="VectorBase:RSAN_041962"/>
<keyword evidence="3" id="KW-1185">Reference proteome</keyword>
<sequence>MHRPPSRMLTDLSKLQLAFALVAAFVTGNHLWGADEEQPVAPPPVIPNCHVLSTGLNADEKAELLREHNRLRSMVAKGLLKGLKPAANMLALWQSSG</sequence>
<comment type="caution">
    <text evidence="2">The sequence shown here is derived from an EMBL/GenBank/DDBJ whole genome shotgun (WGS) entry which is preliminary data.</text>
</comment>
<evidence type="ECO:0008006" key="4">
    <source>
        <dbReference type="Google" id="ProtNLM"/>
    </source>
</evidence>